<proteinExistence type="predicted"/>
<dbReference type="InterPro" id="IPR001506">
    <property type="entry name" value="Peptidase_M12A"/>
</dbReference>
<dbReference type="eggNOG" id="KOG3714">
    <property type="taxonomic scope" value="Eukaryota"/>
</dbReference>
<dbReference type="GO" id="GO:0006508">
    <property type="term" value="P:proteolysis"/>
    <property type="evidence" value="ECO:0007669"/>
    <property type="project" value="UniProtKB-KW"/>
</dbReference>
<evidence type="ECO:0000256" key="2">
    <source>
        <dbReference type="RuleBase" id="RU361183"/>
    </source>
</evidence>
<dbReference type="InterPro" id="IPR034035">
    <property type="entry name" value="Astacin-like_dom"/>
</dbReference>
<dbReference type="EMBL" id="CH940649">
    <property type="protein sequence ID" value="EDW64326.1"/>
    <property type="molecule type" value="Genomic_DNA"/>
</dbReference>
<dbReference type="STRING" id="7244.B4LV66"/>
<dbReference type="PRINTS" id="PR00480">
    <property type="entry name" value="ASTACIN"/>
</dbReference>
<keyword evidence="1 2" id="KW-0862">Zinc</keyword>
<feature type="binding site" evidence="1">
    <location>
        <position position="168"/>
    </location>
    <ligand>
        <name>Zn(2+)</name>
        <dbReference type="ChEBI" id="CHEBI:29105"/>
        <note>catalytic</note>
    </ligand>
</feature>
<keyword evidence="1 2" id="KW-0482">Metalloprotease</keyword>
<dbReference type="OrthoDB" id="291007at2759"/>
<sequence>MHSYQTVVLVFLSIQLLQCGAVPLPSSPSADPEETAGFVEGDMQLTEAQQLALQQGSVGRNGLIDTTKRWPDSLLIYKISDDFDAAHKQAILQGIQTLEETTCVQFREANENDVAFLSITADSGGCYTAVGYQGKPQQMNLEIYPIGEGCFRPGTVLHELMHALGFYHQQSSALRDDFIEVIEENIVPGKEFNFMKYSANVVTDFDMGYDYNSCLHYRPGAFSINGKDTIVPLDETAEIGQRTGLSQKDISKINIMYKCPILI</sequence>
<keyword evidence="1 2" id="KW-0479">Metal-binding</keyword>
<dbReference type="InterPro" id="IPR006026">
    <property type="entry name" value="Peptidase_Metallo"/>
</dbReference>
<dbReference type="Gene3D" id="3.40.390.10">
    <property type="entry name" value="Collagenase (Catalytic Domain)"/>
    <property type="match status" value="1"/>
</dbReference>
<keyword evidence="1 2" id="KW-0645">Protease</keyword>
<dbReference type="PROSITE" id="PS51864">
    <property type="entry name" value="ASTACIN"/>
    <property type="match status" value="1"/>
</dbReference>
<dbReference type="CDD" id="cd04280">
    <property type="entry name" value="ZnMc_astacin_like"/>
    <property type="match status" value="1"/>
</dbReference>
<feature type="binding site" evidence="1">
    <location>
        <position position="162"/>
    </location>
    <ligand>
        <name>Zn(2+)</name>
        <dbReference type="ChEBI" id="CHEBI:29105"/>
        <note>catalytic</note>
    </ligand>
</feature>
<evidence type="ECO:0000313" key="4">
    <source>
        <dbReference type="EMBL" id="EDW64326.1"/>
    </source>
</evidence>
<feature type="binding site" evidence="1">
    <location>
        <position position="158"/>
    </location>
    <ligand>
        <name>Zn(2+)</name>
        <dbReference type="ChEBI" id="CHEBI:29105"/>
        <note>catalytic</note>
    </ligand>
</feature>
<comment type="caution">
    <text evidence="1">Lacks conserved residue(s) required for the propagation of feature annotation.</text>
</comment>
<organism evidence="4 5">
    <name type="scientific">Drosophila virilis</name>
    <name type="common">Fruit fly</name>
    <dbReference type="NCBI Taxonomy" id="7244"/>
    <lineage>
        <taxon>Eukaryota</taxon>
        <taxon>Metazoa</taxon>
        <taxon>Ecdysozoa</taxon>
        <taxon>Arthropoda</taxon>
        <taxon>Hexapoda</taxon>
        <taxon>Insecta</taxon>
        <taxon>Pterygota</taxon>
        <taxon>Neoptera</taxon>
        <taxon>Endopterygota</taxon>
        <taxon>Diptera</taxon>
        <taxon>Brachycera</taxon>
        <taxon>Muscomorpha</taxon>
        <taxon>Ephydroidea</taxon>
        <taxon>Drosophilidae</taxon>
        <taxon>Drosophila</taxon>
    </lineage>
</organism>
<dbReference type="InterPro" id="IPR024079">
    <property type="entry name" value="MetalloPept_cat_dom_sf"/>
</dbReference>
<dbReference type="AlphaFoldDB" id="B4LV66"/>
<feature type="active site" evidence="1">
    <location>
        <position position="159"/>
    </location>
</feature>
<comment type="cofactor">
    <cofactor evidence="1 2">
        <name>Zn(2+)</name>
        <dbReference type="ChEBI" id="CHEBI:29105"/>
    </cofactor>
    <text evidence="1 2">Binds 1 zinc ion per subunit.</text>
</comment>
<dbReference type="PANTHER" id="PTHR10127:SF814">
    <property type="entry name" value="MEPRIN A SUBUNIT BETA"/>
    <property type="match status" value="1"/>
</dbReference>
<feature type="signal peptide" evidence="2">
    <location>
        <begin position="1"/>
        <end position="21"/>
    </location>
</feature>
<dbReference type="EC" id="3.4.24.-" evidence="2"/>
<evidence type="ECO:0000313" key="5">
    <source>
        <dbReference type="Proteomes" id="UP000008792"/>
    </source>
</evidence>
<dbReference type="SMART" id="SM00235">
    <property type="entry name" value="ZnMc"/>
    <property type="match status" value="1"/>
</dbReference>
<keyword evidence="2" id="KW-0732">Signal</keyword>
<keyword evidence="1 2" id="KW-0378">Hydrolase</keyword>
<dbReference type="OMA" id="NSCLHYR"/>
<dbReference type="PhylomeDB" id="B4LV66"/>
<feature type="domain" description="Peptidase M12A" evidence="3">
    <location>
        <begin position="61"/>
        <end position="260"/>
    </location>
</feature>
<reference evidence="4 5" key="1">
    <citation type="journal article" date="2007" name="Nature">
        <title>Evolution of genes and genomes on the Drosophila phylogeny.</title>
        <authorList>
            <consortium name="Drosophila 12 Genomes Consortium"/>
            <person name="Clark A.G."/>
            <person name="Eisen M.B."/>
            <person name="Smith D.R."/>
            <person name="Bergman C.M."/>
            <person name="Oliver B."/>
            <person name="Markow T.A."/>
            <person name="Kaufman T.C."/>
            <person name="Kellis M."/>
            <person name="Gelbart W."/>
            <person name="Iyer V.N."/>
            <person name="Pollard D.A."/>
            <person name="Sackton T.B."/>
            <person name="Larracuente A.M."/>
            <person name="Singh N.D."/>
            <person name="Abad J.P."/>
            <person name="Abt D.N."/>
            <person name="Adryan B."/>
            <person name="Aguade M."/>
            <person name="Akashi H."/>
            <person name="Anderson W.W."/>
            <person name="Aquadro C.F."/>
            <person name="Ardell D.H."/>
            <person name="Arguello R."/>
            <person name="Artieri C.G."/>
            <person name="Barbash D.A."/>
            <person name="Barker D."/>
            <person name="Barsanti P."/>
            <person name="Batterham P."/>
            <person name="Batzoglou S."/>
            <person name="Begun D."/>
            <person name="Bhutkar A."/>
            <person name="Blanco E."/>
            <person name="Bosak S.A."/>
            <person name="Bradley R.K."/>
            <person name="Brand A.D."/>
            <person name="Brent M.R."/>
            <person name="Brooks A.N."/>
            <person name="Brown R.H."/>
            <person name="Butlin R.K."/>
            <person name="Caggese C."/>
            <person name="Calvi B.R."/>
            <person name="Bernardo de Carvalho A."/>
            <person name="Caspi A."/>
            <person name="Castrezana S."/>
            <person name="Celniker S.E."/>
            <person name="Chang J.L."/>
            <person name="Chapple C."/>
            <person name="Chatterji S."/>
            <person name="Chinwalla A."/>
            <person name="Civetta A."/>
            <person name="Clifton S.W."/>
            <person name="Comeron J.M."/>
            <person name="Costello J.C."/>
            <person name="Coyne J.A."/>
            <person name="Daub J."/>
            <person name="David R.G."/>
            <person name="Delcher A.L."/>
            <person name="Delehaunty K."/>
            <person name="Do C.B."/>
            <person name="Ebling H."/>
            <person name="Edwards K."/>
            <person name="Eickbush T."/>
            <person name="Evans J.D."/>
            <person name="Filipski A."/>
            <person name="Findeiss S."/>
            <person name="Freyhult E."/>
            <person name="Fulton L."/>
            <person name="Fulton R."/>
            <person name="Garcia A.C."/>
            <person name="Gardiner A."/>
            <person name="Garfield D.A."/>
            <person name="Garvin B.E."/>
            <person name="Gibson G."/>
            <person name="Gilbert D."/>
            <person name="Gnerre S."/>
            <person name="Godfrey J."/>
            <person name="Good R."/>
            <person name="Gotea V."/>
            <person name="Gravely B."/>
            <person name="Greenberg A.J."/>
            <person name="Griffiths-Jones S."/>
            <person name="Gross S."/>
            <person name="Guigo R."/>
            <person name="Gustafson E.A."/>
            <person name="Haerty W."/>
            <person name="Hahn M.W."/>
            <person name="Halligan D.L."/>
            <person name="Halpern A.L."/>
            <person name="Halter G.M."/>
            <person name="Han M.V."/>
            <person name="Heger A."/>
            <person name="Hillier L."/>
            <person name="Hinrichs A.S."/>
            <person name="Holmes I."/>
            <person name="Hoskins R.A."/>
            <person name="Hubisz M.J."/>
            <person name="Hultmark D."/>
            <person name="Huntley M.A."/>
            <person name="Jaffe D.B."/>
            <person name="Jagadeeshan S."/>
            <person name="Jeck W.R."/>
            <person name="Johnson J."/>
            <person name="Jones C.D."/>
            <person name="Jordan W.C."/>
            <person name="Karpen G.H."/>
            <person name="Kataoka E."/>
            <person name="Keightley P.D."/>
            <person name="Kheradpour P."/>
            <person name="Kirkness E.F."/>
            <person name="Koerich L.B."/>
            <person name="Kristiansen K."/>
            <person name="Kudrna D."/>
            <person name="Kulathinal R.J."/>
            <person name="Kumar S."/>
            <person name="Kwok R."/>
            <person name="Lander E."/>
            <person name="Langley C.H."/>
            <person name="Lapoint R."/>
            <person name="Lazzaro B.P."/>
            <person name="Lee S.J."/>
            <person name="Levesque L."/>
            <person name="Li R."/>
            <person name="Lin C.F."/>
            <person name="Lin M.F."/>
            <person name="Lindblad-Toh K."/>
            <person name="Llopart A."/>
            <person name="Long M."/>
            <person name="Low L."/>
            <person name="Lozovsky E."/>
            <person name="Lu J."/>
            <person name="Luo M."/>
            <person name="Machado C.A."/>
            <person name="Makalowski W."/>
            <person name="Marzo M."/>
            <person name="Matsuda M."/>
            <person name="Matzkin L."/>
            <person name="McAllister B."/>
            <person name="McBride C.S."/>
            <person name="McKernan B."/>
            <person name="McKernan K."/>
            <person name="Mendez-Lago M."/>
            <person name="Minx P."/>
            <person name="Mollenhauer M.U."/>
            <person name="Montooth K."/>
            <person name="Mount S.M."/>
            <person name="Mu X."/>
            <person name="Myers E."/>
            <person name="Negre B."/>
            <person name="Newfeld S."/>
            <person name="Nielsen R."/>
            <person name="Noor M.A."/>
            <person name="O'Grady P."/>
            <person name="Pachter L."/>
            <person name="Papaceit M."/>
            <person name="Parisi M.J."/>
            <person name="Parisi M."/>
            <person name="Parts L."/>
            <person name="Pedersen J.S."/>
            <person name="Pesole G."/>
            <person name="Phillippy A.M."/>
            <person name="Ponting C.P."/>
            <person name="Pop M."/>
            <person name="Porcelli D."/>
            <person name="Powell J.R."/>
            <person name="Prohaska S."/>
            <person name="Pruitt K."/>
            <person name="Puig M."/>
            <person name="Quesneville H."/>
            <person name="Ram K.R."/>
            <person name="Rand D."/>
            <person name="Rasmussen M.D."/>
            <person name="Reed L.K."/>
            <person name="Reenan R."/>
            <person name="Reily A."/>
            <person name="Remington K.A."/>
            <person name="Rieger T.T."/>
            <person name="Ritchie M.G."/>
            <person name="Robin C."/>
            <person name="Rogers Y.H."/>
            <person name="Rohde C."/>
            <person name="Rozas J."/>
            <person name="Rubenfield M.J."/>
            <person name="Ruiz A."/>
            <person name="Russo S."/>
            <person name="Salzberg S.L."/>
            <person name="Sanchez-Gracia A."/>
            <person name="Saranga D.J."/>
            <person name="Sato H."/>
            <person name="Schaeffer S.W."/>
            <person name="Schatz M.C."/>
            <person name="Schlenke T."/>
            <person name="Schwartz R."/>
            <person name="Segarra C."/>
            <person name="Singh R.S."/>
            <person name="Sirot L."/>
            <person name="Sirota M."/>
            <person name="Sisneros N.B."/>
            <person name="Smith C.D."/>
            <person name="Smith T.F."/>
            <person name="Spieth J."/>
            <person name="Stage D.E."/>
            <person name="Stark A."/>
            <person name="Stephan W."/>
            <person name="Strausberg R.L."/>
            <person name="Strempel S."/>
            <person name="Sturgill D."/>
            <person name="Sutton G."/>
            <person name="Sutton G.G."/>
            <person name="Tao W."/>
            <person name="Teichmann S."/>
            <person name="Tobari Y.N."/>
            <person name="Tomimura Y."/>
            <person name="Tsolas J.M."/>
            <person name="Valente V.L."/>
            <person name="Venter E."/>
            <person name="Venter J.C."/>
            <person name="Vicario S."/>
            <person name="Vieira F.G."/>
            <person name="Vilella A.J."/>
            <person name="Villasante A."/>
            <person name="Walenz B."/>
            <person name="Wang J."/>
            <person name="Wasserman M."/>
            <person name="Watts T."/>
            <person name="Wilson D."/>
            <person name="Wilson R.K."/>
            <person name="Wing R.A."/>
            <person name="Wolfner M.F."/>
            <person name="Wong A."/>
            <person name="Wong G.K."/>
            <person name="Wu C.I."/>
            <person name="Wu G."/>
            <person name="Yamamoto D."/>
            <person name="Yang H.P."/>
            <person name="Yang S.P."/>
            <person name="Yorke J.A."/>
            <person name="Yoshida K."/>
            <person name="Zdobnov E."/>
            <person name="Zhang P."/>
            <person name="Zhang Y."/>
            <person name="Zimin A.V."/>
            <person name="Baldwin J."/>
            <person name="Abdouelleil A."/>
            <person name="Abdulkadir J."/>
            <person name="Abebe A."/>
            <person name="Abera B."/>
            <person name="Abreu J."/>
            <person name="Acer S.C."/>
            <person name="Aftuck L."/>
            <person name="Alexander A."/>
            <person name="An P."/>
            <person name="Anderson E."/>
            <person name="Anderson S."/>
            <person name="Arachi H."/>
            <person name="Azer M."/>
            <person name="Bachantsang P."/>
            <person name="Barry A."/>
            <person name="Bayul T."/>
            <person name="Berlin A."/>
            <person name="Bessette D."/>
            <person name="Bloom T."/>
            <person name="Blye J."/>
            <person name="Boguslavskiy L."/>
            <person name="Bonnet C."/>
            <person name="Boukhgalter B."/>
            <person name="Bourzgui I."/>
            <person name="Brown A."/>
            <person name="Cahill P."/>
            <person name="Channer S."/>
            <person name="Cheshatsang Y."/>
            <person name="Chuda L."/>
            <person name="Citroen M."/>
            <person name="Collymore A."/>
            <person name="Cooke P."/>
            <person name="Costello M."/>
            <person name="D'Aco K."/>
            <person name="Daza R."/>
            <person name="De Haan G."/>
            <person name="DeGray S."/>
            <person name="DeMaso C."/>
            <person name="Dhargay N."/>
            <person name="Dooley K."/>
            <person name="Dooley E."/>
            <person name="Doricent M."/>
            <person name="Dorje P."/>
            <person name="Dorjee K."/>
            <person name="Dupes A."/>
            <person name="Elong R."/>
            <person name="Falk J."/>
            <person name="Farina A."/>
            <person name="Faro S."/>
            <person name="Ferguson D."/>
            <person name="Fisher S."/>
            <person name="Foley C.D."/>
            <person name="Franke A."/>
            <person name="Friedrich D."/>
            <person name="Gadbois L."/>
            <person name="Gearin G."/>
            <person name="Gearin C.R."/>
            <person name="Giannoukos G."/>
            <person name="Goode T."/>
            <person name="Graham J."/>
            <person name="Grandbois E."/>
            <person name="Grewal S."/>
            <person name="Gyaltsen K."/>
            <person name="Hafez N."/>
            <person name="Hagos B."/>
            <person name="Hall J."/>
            <person name="Henson C."/>
            <person name="Hollinger A."/>
            <person name="Honan T."/>
            <person name="Huard M.D."/>
            <person name="Hughes L."/>
            <person name="Hurhula B."/>
            <person name="Husby M.E."/>
            <person name="Kamat A."/>
            <person name="Kanga B."/>
            <person name="Kashin S."/>
            <person name="Khazanovich D."/>
            <person name="Kisner P."/>
            <person name="Lance K."/>
            <person name="Lara M."/>
            <person name="Lee W."/>
            <person name="Lennon N."/>
            <person name="Letendre F."/>
            <person name="LeVine R."/>
            <person name="Lipovsky A."/>
            <person name="Liu X."/>
            <person name="Liu J."/>
            <person name="Liu S."/>
            <person name="Lokyitsang T."/>
            <person name="Lokyitsang Y."/>
            <person name="Lubonja R."/>
            <person name="Lui A."/>
            <person name="MacDonald P."/>
            <person name="Magnisalis V."/>
            <person name="Maru K."/>
            <person name="Matthews C."/>
            <person name="McCusker W."/>
            <person name="McDonough S."/>
            <person name="Mehta T."/>
            <person name="Meldrim J."/>
            <person name="Meneus L."/>
            <person name="Mihai O."/>
            <person name="Mihalev A."/>
            <person name="Mihova T."/>
            <person name="Mittelman R."/>
            <person name="Mlenga V."/>
            <person name="Montmayeur A."/>
            <person name="Mulrain L."/>
            <person name="Navidi A."/>
            <person name="Naylor J."/>
            <person name="Negash T."/>
            <person name="Nguyen T."/>
            <person name="Nguyen N."/>
            <person name="Nicol R."/>
            <person name="Norbu C."/>
            <person name="Norbu N."/>
            <person name="Novod N."/>
            <person name="O'Neill B."/>
            <person name="Osman S."/>
            <person name="Markiewicz E."/>
            <person name="Oyono O.L."/>
            <person name="Patti C."/>
            <person name="Phunkhang P."/>
            <person name="Pierre F."/>
            <person name="Priest M."/>
            <person name="Raghuraman S."/>
            <person name="Rege F."/>
            <person name="Reyes R."/>
            <person name="Rise C."/>
            <person name="Rogov P."/>
            <person name="Ross K."/>
            <person name="Ryan E."/>
            <person name="Settipalli S."/>
            <person name="Shea T."/>
            <person name="Sherpa N."/>
            <person name="Shi L."/>
            <person name="Shih D."/>
            <person name="Sparrow T."/>
            <person name="Spaulding J."/>
            <person name="Stalker J."/>
            <person name="Stange-Thomann N."/>
            <person name="Stavropoulos S."/>
            <person name="Stone C."/>
            <person name="Strader C."/>
            <person name="Tesfaye S."/>
            <person name="Thomson T."/>
            <person name="Thoulutsang Y."/>
            <person name="Thoulutsang D."/>
            <person name="Topham K."/>
            <person name="Topping I."/>
            <person name="Tsamla T."/>
            <person name="Vassiliev H."/>
            <person name="Vo A."/>
            <person name="Wangchuk T."/>
            <person name="Wangdi T."/>
            <person name="Weiand M."/>
            <person name="Wilkinson J."/>
            <person name="Wilson A."/>
            <person name="Yadav S."/>
            <person name="Young G."/>
            <person name="Yu Q."/>
            <person name="Zembek L."/>
            <person name="Zhong D."/>
            <person name="Zimmer A."/>
            <person name="Zwirko Z."/>
            <person name="Jaffe D.B."/>
            <person name="Alvarez P."/>
            <person name="Brockman W."/>
            <person name="Butler J."/>
            <person name="Chin C."/>
            <person name="Gnerre S."/>
            <person name="Grabherr M."/>
            <person name="Kleber M."/>
            <person name="Mauceli E."/>
            <person name="MacCallum I."/>
        </authorList>
    </citation>
    <scope>NUCLEOTIDE SEQUENCE [LARGE SCALE GENOMIC DNA]</scope>
    <source>
        <strain evidence="5">Tucson 15010-1051.87</strain>
    </source>
</reference>
<evidence type="ECO:0000259" key="3">
    <source>
        <dbReference type="PROSITE" id="PS51864"/>
    </source>
</evidence>
<dbReference type="HOGENOM" id="CLU_017286_2_3_1"/>
<dbReference type="Proteomes" id="UP000008792">
    <property type="component" value="Unassembled WGS sequence"/>
</dbReference>
<dbReference type="SUPFAM" id="SSF55486">
    <property type="entry name" value="Metalloproteases ('zincins'), catalytic domain"/>
    <property type="match status" value="1"/>
</dbReference>
<dbReference type="Pfam" id="PF01400">
    <property type="entry name" value="Astacin"/>
    <property type="match status" value="1"/>
</dbReference>
<keyword evidence="5" id="KW-1185">Reference proteome</keyword>
<dbReference type="FunFam" id="3.40.390.10:FF:000037">
    <property type="entry name" value="Metalloendopeptidase"/>
    <property type="match status" value="1"/>
</dbReference>
<dbReference type="GO" id="GO:0008270">
    <property type="term" value="F:zinc ion binding"/>
    <property type="evidence" value="ECO:0007669"/>
    <property type="project" value="UniProtKB-UniRule"/>
</dbReference>
<evidence type="ECO:0000256" key="1">
    <source>
        <dbReference type="PROSITE-ProRule" id="PRU01211"/>
    </source>
</evidence>
<name>B4LV66_DROVI</name>
<dbReference type="GO" id="GO:0004222">
    <property type="term" value="F:metalloendopeptidase activity"/>
    <property type="evidence" value="ECO:0007669"/>
    <property type="project" value="UniProtKB-UniRule"/>
</dbReference>
<dbReference type="SMR" id="B4LV66"/>
<feature type="chain" id="PRO_5005123258" description="Metalloendopeptidase" evidence="2">
    <location>
        <begin position="22"/>
        <end position="263"/>
    </location>
</feature>
<accession>B4LV66</accession>
<dbReference type="PANTHER" id="PTHR10127">
    <property type="entry name" value="DISCOIDIN, CUB, EGF, LAMININ , AND ZINC METALLOPROTEASE DOMAIN CONTAINING"/>
    <property type="match status" value="1"/>
</dbReference>
<dbReference type="MEROPS" id="M12.A13"/>
<dbReference type="KEGG" id="dvi:6628610"/>
<protein>
    <recommendedName>
        <fullName evidence="2">Metalloendopeptidase</fullName>
        <ecNumber evidence="2">3.4.24.-</ecNumber>
    </recommendedName>
</protein>
<gene>
    <name evidence="4" type="primary">Dvir\GJ23181</name>
    <name evidence="4" type="ORF">Dvir_GJ23181</name>
</gene>
<dbReference type="InParanoid" id="B4LV66"/>